<dbReference type="SUPFAM" id="SSF52833">
    <property type="entry name" value="Thioredoxin-like"/>
    <property type="match status" value="1"/>
</dbReference>
<dbReference type="Pfam" id="PF14561">
    <property type="entry name" value="TPR_20"/>
    <property type="match status" value="1"/>
</dbReference>
<evidence type="ECO:0000313" key="7">
    <source>
        <dbReference type="EMBL" id="GEB82517.1"/>
    </source>
</evidence>
<dbReference type="PANTHER" id="PTHR45663:SF11">
    <property type="entry name" value="GEO12009P1"/>
    <property type="match status" value="1"/>
</dbReference>
<dbReference type="InterPro" id="IPR011990">
    <property type="entry name" value="TPR-like_helical_dom_sf"/>
</dbReference>
<dbReference type="Pfam" id="PF00085">
    <property type="entry name" value="Thioredoxin"/>
    <property type="match status" value="1"/>
</dbReference>
<evidence type="ECO:0000313" key="8">
    <source>
        <dbReference type="Proteomes" id="UP000317617"/>
    </source>
</evidence>
<dbReference type="STRING" id="104099.AD949_11595"/>
<dbReference type="CDD" id="cd02956">
    <property type="entry name" value="ybbN"/>
    <property type="match status" value="1"/>
</dbReference>
<evidence type="ECO:0000256" key="1">
    <source>
        <dbReference type="ARBA" id="ARBA00022448"/>
    </source>
</evidence>
<dbReference type="AlphaFoldDB" id="A0A4Y3TNA7"/>
<sequence length="339" mass="36495">MCRRVDPTPSPSVLSKDDTSMDHIIGQPSPLTPGQANGPQAETPLITDGTQATFMQDVIEASRSIPILVDFWADWCGPCKQLTPVLEKVVTAAKGKVRLVKVDIEANRALAAQLTQIGLPLQSIPMVAVFWKGQILDLFQGALPESEIKKFVEGVLKAAGGGTMPATELLQEATVAMETNQPAHAAELFSAVLGEEPENPKAWGGLIRAMLALDDEEAADAALADVPEKIKDAPEVAGARAALELKKEGRKAAQEMEEVRARLAANPDDYAARCELATGLNVAGKREEAADELLSIIRADQNWNEGAAKHQLFRFFEAWGQDDPATLAARRRLSSLLFS</sequence>
<evidence type="ECO:0000256" key="4">
    <source>
        <dbReference type="ARBA" id="ARBA00023284"/>
    </source>
</evidence>
<gene>
    <name evidence="7" type="ORF">AOR01nite_09940</name>
</gene>
<name>A0A4Y3TNA7_9PROT</name>
<dbReference type="SUPFAM" id="SSF48452">
    <property type="entry name" value="TPR-like"/>
    <property type="match status" value="1"/>
</dbReference>
<dbReference type="PROSITE" id="PS00194">
    <property type="entry name" value="THIOREDOXIN_1"/>
    <property type="match status" value="1"/>
</dbReference>
<comment type="caution">
    <text evidence="7">The sequence shown here is derived from an EMBL/GenBank/DDBJ whole genome shotgun (WGS) entry which is preliminary data.</text>
</comment>
<evidence type="ECO:0000256" key="5">
    <source>
        <dbReference type="SAM" id="MobiDB-lite"/>
    </source>
</evidence>
<evidence type="ECO:0000256" key="2">
    <source>
        <dbReference type="ARBA" id="ARBA00022982"/>
    </source>
</evidence>
<dbReference type="Gene3D" id="3.40.30.10">
    <property type="entry name" value="Glutaredoxin"/>
    <property type="match status" value="1"/>
</dbReference>
<dbReference type="Proteomes" id="UP000317617">
    <property type="component" value="Unassembled WGS sequence"/>
</dbReference>
<dbReference type="InterPro" id="IPR013766">
    <property type="entry name" value="Thioredoxin_domain"/>
</dbReference>
<feature type="region of interest" description="Disordered" evidence="5">
    <location>
        <begin position="1"/>
        <end position="44"/>
    </location>
</feature>
<dbReference type="GO" id="GO:0045454">
    <property type="term" value="P:cell redox homeostasis"/>
    <property type="evidence" value="ECO:0007669"/>
    <property type="project" value="TreeGrafter"/>
</dbReference>
<dbReference type="Pfam" id="PF14559">
    <property type="entry name" value="TPR_19"/>
    <property type="match status" value="1"/>
</dbReference>
<dbReference type="EMBL" id="BJMU01000003">
    <property type="protein sequence ID" value="GEB82517.1"/>
    <property type="molecule type" value="Genomic_DNA"/>
</dbReference>
<dbReference type="PANTHER" id="PTHR45663">
    <property type="entry name" value="GEO12009P1"/>
    <property type="match status" value="1"/>
</dbReference>
<evidence type="ECO:0000256" key="3">
    <source>
        <dbReference type="ARBA" id="ARBA00023157"/>
    </source>
</evidence>
<dbReference type="GO" id="GO:0015035">
    <property type="term" value="F:protein-disulfide reductase activity"/>
    <property type="evidence" value="ECO:0007669"/>
    <property type="project" value="TreeGrafter"/>
</dbReference>
<proteinExistence type="predicted"/>
<dbReference type="Gene3D" id="1.25.40.10">
    <property type="entry name" value="Tetratricopeptide repeat domain"/>
    <property type="match status" value="2"/>
</dbReference>
<evidence type="ECO:0000259" key="6">
    <source>
        <dbReference type="PROSITE" id="PS51352"/>
    </source>
</evidence>
<protein>
    <submittedName>
        <fullName evidence="7">Co-chaperone YbbN</fullName>
    </submittedName>
</protein>
<keyword evidence="1" id="KW-0813">Transport</keyword>
<dbReference type="GO" id="GO:0005829">
    <property type="term" value="C:cytosol"/>
    <property type="evidence" value="ECO:0007669"/>
    <property type="project" value="TreeGrafter"/>
</dbReference>
<dbReference type="GO" id="GO:0006950">
    <property type="term" value="P:response to stress"/>
    <property type="evidence" value="ECO:0007669"/>
    <property type="project" value="UniProtKB-ARBA"/>
</dbReference>
<dbReference type="InterPro" id="IPR036249">
    <property type="entry name" value="Thioredoxin-like_sf"/>
</dbReference>
<keyword evidence="3" id="KW-1015">Disulfide bond</keyword>
<accession>A0A4Y3TNA7</accession>
<keyword evidence="4" id="KW-0676">Redox-active center</keyword>
<keyword evidence="2" id="KW-0249">Electron transport</keyword>
<dbReference type="InterPro" id="IPR017937">
    <property type="entry name" value="Thioredoxin_CS"/>
</dbReference>
<organism evidence="7 8">
    <name type="scientific">Acetobacter orleanensis</name>
    <dbReference type="NCBI Taxonomy" id="104099"/>
    <lineage>
        <taxon>Bacteria</taxon>
        <taxon>Pseudomonadati</taxon>
        <taxon>Pseudomonadota</taxon>
        <taxon>Alphaproteobacteria</taxon>
        <taxon>Acetobacterales</taxon>
        <taxon>Acetobacteraceae</taxon>
        <taxon>Acetobacter</taxon>
    </lineage>
</organism>
<keyword evidence="8" id="KW-1185">Reference proteome</keyword>
<feature type="domain" description="Thioredoxin" evidence="6">
    <location>
        <begin position="32"/>
        <end position="157"/>
    </location>
</feature>
<reference evidence="7 8" key="1">
    <citation type="submission" date="2019-06" db="EMBL/GenBank/DDBJ databases">
        <title>Whole genome shotgun sequence of Acetobacter orleanensis NBRC 13752.</title>
        <authorList>
            <person name="Hosoyama A."/>
            <person name="Uohara A."/>
            <person name="Ohji S."/>
            <person name="Ichikawa N."/>
        </authorList>
    </citation>
    <scope>NUCLEOTIDE SEQUENCE [LARGE SCALE GENOMIC DNA]</scope>
    <source>
        <strain evidence="7 8">NBRC 13752</strain>
    </source>
</reference>
<dbReference type="PROSITE" id="PS51352">
    <property type="entry name" value="THIOREDOXIN_2"/>
    <property type="match status" value="1"/>
</dbReference>